<organism evidence="1 2">
    <name type="scientific">Candidatus Magnetoglobus multicellularis str. Araruama</name>
    <dbReference type="NCBI Taxonomy" id="890399"/>
    <lineage>
        <taxon>Bacteria</taxon>
        <taxon>Pseudomonadati</taxon>
        <taxon>Thermodesulfobacteriota</taxon>
        <taxon>Desulfobacteria</taxon>
        <taxon>Desulfobacterales</taxon>
        <taxon>Desulfobacteraceae</taxon>
        <taxon>Candidatus Magnetoglobus</taxon>
    </lineage>
</organism>
<dbReference type="AlphaFoldDB" id="A0A1V1NZD8"/>
<sequence>MIATSCNIPFEFTSDPYDVAITSINNKLIIFGNGKIYELIDLELIEKGHISYVFQGELIDYADNWDKVEQLKTVDAENIRYLIIKGSFGGVIKPVYDSYEILEFNLNDYSFSKNVVKTSDLIHYSWQEETSSSNHSDLFDLEHMNNNNILVSCAKNVCGNYDSIRYYSSYLNLFDISTGNVINLGKFPFKSCGDISLFKENAKVYSLVDNKTNNLTELYEISVNNIDNRQNQLKSLQFIKYNDKLYATWNYGYPFDGRWNSEKKLG</sequence>
<gene>
    <name evidence="1" type="ORF">OMM_04840</name>
</gene>
<evidence type="ECO:0000313" key="1">
    <source>
        <dbReference type="EMBL" id="ETR67979.1"/>
    </source>
</evidence>
<protein>
    <submittedName>
        <fullName evidence="1">Uncharacterized protein</fullName>
    </submittedName>
</protein>
<evidence type="ECO:0000313" key="2">
    <source>
        <dbReference type="Proteomes" id="UP000189670"/>
    </source>
</evidence>
<dbReference type="Proteomes" id="UP000189670">
    <property type="component" value="Unassembled WGS sequence"/>
</dbReference>
<accession>A0A1V1NZD8</accession>
<name>A0A1V1NZD8_9BACT</name>
<reference evidence="2" key="1">
    <citation type="submission" date="2012-11" db="EMBL/GenBank/DDBJ databases">
        <authorList>
            <person name="Lucero-Rivera Y.E."/>
            <person name="Tovar-Ramirez D."/>
        </authorList>
    </citation>
    <scope>NUCLEOTIDE SEQUENCE [LARGE SCALE GENOMIC DNA]</scope>
    <source>
        <strain evidence="2">Araruama</strain>
    </source>
</reference>
<dbReference type="EMBL" id="ATBP01001134">
    <property type="protein sequence ID" value="ETR67979.1"/>
    <property type="molecule type" value="Genomic_DNA"/>
</dbReference>
<comment type="caution">
    <text evidence="1">The sequence shown here is derived from an EMBL/GenBank/DDBJ whole genome shotgun (WGS) entry which is preliminary data.</text>
</comment>
<proteinExistence type="predicted"/>